<dbReference type="GO" id="GO:0005886">
    <property type="term" value="C:plasma membrane"/>
    <property type="evidence" value="ECO:0007669"/>
    <property type="project" value="UniProtKB-SubCell"/>
</dbReference>
<evidence type="ECO:0000256" key="5">
    <source>
        <dbReference type="ARBA" id="ARBA00023136"/>
    </source>
</evidence>
<feature type="transmembrane region" description="Helical" evidence="6">
    <location>
        <begin position="52"/>
        <end position="84"/>
    </location>
</feature>
<evidence type="ECO:0000313" key="8">
    <source>
        <dbReference type="Proteomes" id="UP000002596"/>
    </source>
</evidence>
<dbReference type="KEGG" id="aav:Aave_3836"/>
<evidence type="ECO:0008006" key="9">
    <source>
        <dbReference type="Google" id="ProtNLM"/>
    </source>
</evidence>
<evidence type="ECO:0000313" key="7">
    <source>
        <dbReference type="EMBL" id="ABM34381.1"/>
    </source>
</evidence>
<keyword evidence="5 6" id="KW-0472">Membrane</keyword>
<dbReference type="STRING" id="397945.Aave_3836"/>
<keyword evidence="2" id="KW-1003">Cell membrane</keyword>
<name>A1TTU3_PARC0</name>
<reference evidence="7 8" key="1">
    <citation type="submission" date="2006-12" db="EMBL/GenBank/DDBJ databases">
        <title>Complete sequence of Acidovorax avenae subsp. citrulli AAC00-1.</title>
        <authorList>
            <consortium name="US DOE Joint Genome Institute"/>
            <person name="Copeland A."/>
            <person name="Lucas S."/>
            <person name="Lapidus A."/>
            <person name="Barry K."/>
            <person name="Detter J.C."/>
            <person name="Glavina del Rio T."/>
            <person name="Dalin E."/>
            <person name="Tice H."/>
            <person name="Pitluck S."/>
            <person name="Kiss H."/>
            <person name="Brettin T."/>
            <person name="Bruce D."/>
            <person name="Han C."/>
            <person name="Tapia R."/>
            <person name="Gilna P."/>
            <person name="Schmutz J."/>
            <person name="Larimer F."/>
            <person name="Land M."/>
            <person name="Hauser L."/>
            <person name="Kyrpides N."/>
            <person name="Kim E."/>
            <person name="Stahl D."/>
            <person name="Richardson P."/>
        </authorList>
    </citation>
    <scope>NUCLEOTIDE SEQUENCE [LARGE SCALE GENOMIC DNA]</scope>
    <source>
        <strain evidence="7 8">AAC00-1</strain>
    </source>
</reference>
<evidence type="ECO:0000256" key="6">
    <source>
        <dbReference type="SAM" id="Phobius"/>
    </source>
</evidence>
<feature type="transmembrane region" description="Helical" evidence="6">
    <location>
        <begin position="145"/>
        <end position="163"/>
    </location>
</feature>
<dbReference type="PANTHER" id="PTHR33545:SF5">
    <property type="entry name" value="UPF0750 MEMBRANE PROTEIN YITT"/>
    <property type="match status" value="1"/>
</dbReference>
<feature type="transmembrane region" description="Helical" evidence="6">
    <location>
        <begin position="184"/>
        <end position="205"/>
    </location>
</feature>
<dbReference type="EMBL" id="CP000512">
    <property type="protein sequence ID" value="ABM34381.1"/>
    <property type="molecule type" value="Genomic_DNA"/>
</dbReference>
<protein>
    <recommendedName>
        <fullName evidence="9">YitT family protein</fullName>
    </recommendedName>
</protein>
<evidence type="ECO:0000256" key="2">
    <source>
        <dbReference type="ARBA" id="ARBA00022475"/>
    </source>
</evidence>
<accession>A1TTU3</accession>
<organism evidence="7 8">
    <name type="scientific">Paracidovorax citrulli (strain AAC00-1)</name>
    <name type="common">Acidovorax citrulli</name>
    <dbReference type="NCBI Taxonomy" id="397945"/>
    <lineage>
        <taxon>Bacteria</taxon>
        <taxon>Pseudomonadati</taxon>
        <taxon>Pseudomonadota</taxon>
        <taxon>Betaproteobacteria</taxon>
        <taxon>Burkholderiales</taxon>
        <taxon>Comamonadaceae</taxon>
        <taxon>Paracidovorax</taxon>
    </lineage>
</organism>
<comment type="subcellular location">
    <subcellularLocation>
        <location evidence="1">Cell membrane</location>
        <topology evidence="1">Multi-pass membrane protein</topology>
    </subcellularLocation>
</comment>
<dbReference type="AlphaFoldDB" id="A1TTU3"/>
<dbReference type="Proteomes" id="UP000002596">
    <property type="component" value="Chromosome"/>
</dbReference>
<evidence type="ECO:0000256" key="1">
    <source>
        <dbReference type="ARBA" id="ARBA00004651"/>
    </source>
</evidence>
<dbReference type="InterPro" id="IPR003740">
    <property type="entry name" value="YitT"/>
</dbReference>
<evidence type="ECO:0000256" key="4">
    <source>
        <dbReference type="ARBA" id="ARBA00022989"/>
    </source>
</evidence>
<feature type="transmembrane region" description="Helical" evidence="6">
    <location>
        <begin position="211"/>
        <end position="228"/>
    </location>
</feature>
<keyword evidence="4 6" id="KW-1133">Transmembrane helix</keyword>
<proteinExistence type="predicted"/>
<sequence>MVASRWPAACMPSAHPLLHLPPLLPAMPSTPPDPIPVPVPSLRHGRYEDAQALFAGTLFVAMALMLFGQAGLLIGSTAGIAFLLHYLTDISFGKLFFAINLPFYWFAWTRMGREFTVKTFLSVALLSALTEMFPHVMHVDYLDPLFAAVLGGLLLGTGCLFLARHKSCLGGATIVALYLQNRHGMRAGKVQLVIDCTVLALALFVVPPERVGYSVLAAVVMGVFLWISHRPGRYVGE</sequence>
<feature type="transmembrane region" description="Helical" evidence="6">
    <location>
        <begin position="115"/>
        <end position="133"/>
    </location>
</feature>
<dbReference type="InterPro" id="IPR051461">
    <property type="entry name" value="UPF0750_membrane"/>
</dbReference>
<evidence type="ECO:0000256" key="3">
    <source>
        <dbReference type="ARBA" id="ARBA00022692"/>
    </source>
</evidence>
<dbReference type="HOGENOM" id="CLU_063199_3_0_4"/>
<dbReference type="PANTHER" id="PTHR33545">
    <property type="entry name" value="UPF0750 MEMBRANE PROTEIN YITT-RELATED"/>
    <property type="match status" value="1"/>
</dbReference>
<dbReference type="Pfam" id="PF02588">
    <property type="entry name" value="YitT_membrane"/>
    <property type="match status" value="1"/>
</dbReference>
<keyword evidence="3 6" id="KW-0812">Transmembrane</keyword>
<dbReference type="eggNOG" id="COG1284">
    <property type="taxonomic scope" value="Bacteria"/>
</dbReference>
<gene>
    <name evidence="7" type="ordered locus">Aave_3836</name>
</gene>
<feature type="transmembrane region" description="Helical" evidence="6">
    <location>
        <begin position="90"/>
        <end position="108"/>
    </location>
</feature>